<dbReference type="PANTHER" id="PTHR35727">
    <property type="entry name" value="BNAA05G33520D PROTEIN"/>
    <property type="match status" value="1"/>
</dbReference>
<organism evidence="2 3">
    <name type="scientific">Brassica cretica</name>
    <name type="common">Mustard</name>
    <dbReference type="NCBI Taxonomy" id="69181"/>
    <lineage>
        <taxon>Eukaryota</taxon>
        <taxon>Viridiplantae</taxon>
        <taxon>Streptophyta</taxon>
        <taxon>Embryophyta</taxon>
        <taxon>Tracheophyta</taxon>
        <taxon>Spermatophyta</taxon>
        <taxon>Magnoliopsida</taxon>
        <taxon>eudicotyledons</taxon>
        <taxon>Gunneridae</taxon>
        <taxon>Pentapetalae</taxon>
        <taxon>rosids</taxon>
        <taxon>malvids</taxon>
        <taxon>Brassicales</taxon>
        <taxon>Brassicaceae</taxon>
        <taxon>Brassiceae</taxon>
        <taxon>Brassica</taxon>
    </lineage>
</organism>
<sequence>MKSNYTEIKLNQQAGLSWFSSSDLSPTDLAKCWRLFSCALSLDLVTGPLHKLASSFGSSLLKSGSSLLKSGSSLLKSGSSLLKSGSSLLKSVSSRLKSGSSRLKSGSSLLKSGSLSSDSLSSPMSLLMAAPVSEDKESVYEIVMESKGGKKKSSSSSSLFYEAPLGYRLTSDFVLLESFTNKSW</sequence>
<dbReference type="Proteomes" id="UP000712281">
    <property type="component" value="Unassembled WGS sequence"/>
</dbReference>
<comment type="caution">
    <text evidence="2">The sequence shown here is derived from an EMBL/GenBank/DDBJ whole genome shotgun (WGS) entry which is preliminary data.</text>
</comment>
<gene>
    <name evidence="2" type="ORF">F2Q68_00015021</name>
</gene>
<name>A0A8S9HEA5_BRACR</name>
<evidence type="ECO:0000313" key="2">
    <source>
        <dbReference type="EMBL" id="KAF2556835.1"/>
    </source>
</evidence>
<accession>A0A8S9HEA5</accession>
<proteinExistence type="predicted"/>
<protein>
    <submittedName>
        <fullName evidence="2">Uncharacterized protein</fullName>
    </submittedName>
</protein>
<reference evidence="2" key="1">
    <citation type="submission" date="2019-12" db="EMBL/GenBank/DDBJ databases">
        <title>Genome sequencing and annotation of Brassica cretica.</title>
        <authorList>
            <person name="Studholme D.J."/>
            <person name="Sarris P.F."/>
        </authorList>
    </citation>
    <scope>NUCLEOTIDE SEQUENCE</scope>
    <source>
        <strain evidence="2">PFS-001/15</strain>
        <tissue evidence="2">Leaf</tissue>
    </source>
</reference>
<dbReference type="PANTHER" id="PTHR35727:SF5">
    <property type="entry name" value="S-ADENOSYL-L-METHIONINE DECARBOXYLASE LEADER PEPTIDE PROTEIN"/>
    <property type="match status" value="1"/>
</dbReference>
<dbReference type="Pfam" id="PF08132">
    <property type="entry name" value="AdoMetDC_leader"/>
    <property type="match status" value="1"/>
</dbReference>
<dbReference type="InterPro" id="IPR012511">
    <property type="entry name" value="AdoMetDC_leader"/>
</dbReference>
<evidence type="ECO:0000256" key="1">
    <source>
        <dbReference type="SAM" id="MobiDB-lite"/>
    </source>
</evidence>
<feature type="region of interest" description="Disordered" evidence="1">
    <location>
        <begin position="98"/>
        <end position="121"/>
    </location>
</feature>
<dbReference type="AlphaFoldDB" id="A0A8S9HEA5"/>
<evidence type="ECO:0000313" key="3">
    <source>
        <dbReference type="Proteomes" id="UP000712281"/>
    </source>
</evidence>
<dbReference type="EMBL" id="QGKW02001940">
    <property type="protein sequence ID" value="KAF2556835.1"/>
    <property type="molecule type" value="Genomic_DNA"/>
</dbReference>